<accession>W2PUG1</accession>
<reference evidence="2" key="1">
    <citation type="submission" date="2011-12" db="EMBL/GenBank/DDBJ databases">
        <authorList>
            <consortium name="The Broad Institute Genome Sequencing Platform"/>
            <person name="Russ C."/>
            <person name="Tyler B."/>
            <person name="Panabieres F."/>
            <person name="Shan W."/>
            <person name="Tripathy S."/>
            <person name="Grunwald N."/>
            <person name="Machado M."/>
            <person name="Young S.K."/>
            <person name="Zeng Q."/>
            <person name="Gargeya S."/>
            <person name="Fitzgerald M."/>
            <person name="Haas B."/>
            <person name="Abouelleil A."/>
            <person name="Alvarado L."/>
            <person name="Arachchi H.M."/>
            <person name="Berlin A."/>
            <person name="Chapman S.B."/>
            <person name="Gearin G."/>
            <person name="Goldberg J."/>
            <person name="Griggs A."/>
            <person name="Gujja S."/>
            <person name="Hansen M."/>
            <person name="Heiman D."/>
            <person name="Howarth C."/>
            <person name="Larimer J."/>
            <person name="Lui A."/>
            <person name="MacDonald P.J.P."/>
            <person name="McCowen C."/>
            <person name="Montmayeur A."/>
            <person name="Murphy C."/>
            <person name="Neiman D."/>
            <person name="Pearson M."/>
            <person name="Priest M."/>
            <person name="Roberts A."/>
            <person name="Saif S."/>
            <person name="Shea T."/>
            <person name="Sisk P."/>
            <person name="Stolte C."/>
            <person name="Sykes S."/>
            <person name="Wortman J."/>
            <person name="Nusbaum C."/>
            <person name="Birren B."/>
        </authorList>
    </citation>
    <scope>NUCLEOTIDE SEQUENCE [LARGE SCALE GENOMIC DNA]</scope>
    <source>
        <strain evidence="2">INRA-310</strain>
    </source>
</reference>
<dbReference type="GeneID" id="20192258"/>
<evidence type="ECO:0000313" key="1">
    <source>
        <dbReference type="EMBL" id="ETN04251.1"/>
    </source>
</evidence>
<organism evidence="1 2">
    <name type="scientific">Phytophthora nicotianae (strain INRA-310)</name>
    <name type="common">Phytophthora parasitica</name>
    <dbReference type="NCBI Taxonomy" id="761204"/>
    <lineage>
        <taxon>Eukaryota</taxon>
        <taxon>Sar</taxon>
        <taxon>Stramenopiles</taxon>
        <taxon>Oomycota</taxon>
        <taxon>Peronosporomycetes</taxon>
        <taxon>Peronosporales</taxon>
        <taxon>Peronosporaceae</taxon>
        <taxon>Phytophthora</taxon>
    </lineage>
</organism>
<protein>
    <submittedName>
        <fullName evidence="1">Uncharacterized protein</fullName>
    </submittedName>
</protein>
<sequence>MEEANNPVFMVLEGLAQSVRDVCHTVANQSQEFRAILMEQSQTQANGRKFKIPGAAMPTFLGQAQREL</sequence>
<dbReference type="RefSeq" id="XP_008910552.1">
    <property type="nucleotide sequence ID" value="XM_008912304.1"/>
</dbReference>
<evidence type="ECO:0000313" key="2">
    <source>
        <dbReference type="Proteomes" id="UP000018817"/>
    </source>
</evidence>
<dbReference type="Proteomes" id="UP000018817">
    <property type="component" value="Unassembled WGS sequence"/>
</dbReference>
<dbReference type="EMBL" id="KI669605">
    <property type="protein sequence ID" value="ETN04251.1"/>
    <property type="molecule type" value="Genomic_DNA"/>
</dbReference>
<gene>
    <name evidence="1" type="ORF">PPTG_23659</name>
</gene>
<proteinExistence type="predicted"/>
<dbReference type="AlphaFoldDB" id="W2PUG1"/>
<name>W2PUG1_PHYN3</name>
<reference evidence="1 2" key="2">
    <citation type="submission" date="2013-11" db="EMBL/GenBank/DDBJ databases">
        <title>The Genome Sequence of Phytophthora parasitica INRA-310.</title>
        <authorList>
            <consortium name="The Broad Institute Genomics Platform"/>
            <person name="Russ C."/>
            <person name="Tyler B."/>
            <person name="Panabieres F."/>
            <person name="Shan W."/>
            <person name="Tripathy S."/>
            <person name="Grunwald N."/>
            <person name="Machado M."/>
            <person name="Johnson C.S."/>
            <person name="Arredondo F."/>
            <person name="Hong C."/>
            <person name="Coffey M."/>
            <person name="Young S.K."/>
            <person name="Zeng Q."/>
            <person name="Gargeya S."/>
            <person name="Fitzgerald M."/>
            <person name="Abouelleil A."/>
            <person name="Alvarado L."/>
            <person name="Chapman S.B."/>
            <person name="Gainer-Dewar J."/>
            <person name="Goldberg J."/>
            <person name="Griggs A."/>
            <person name="Gujja S."/>
            <person name="Hansen M."/>
            <person name="Howarth C."/>
            <person name="Imamovic A."/>
            <person name="Ireland A."/>
            <person name="Larimer J."/>
            <person name="McCowan C."/>
            <person name="Murphy C."/>
            <person name="Pearson M."/>
            <person name="Poon T.W."/>
            <person name="Priest M."/>
            <person name="Roberts A."/>
            <person name="Saif S."/>
            <person name="Shea T."/>
            <person name="Sykes S."/>
            <person name="Wortman J."/>
            <person name="Nusbaum C."/>
            <person name="Birren B."/>
        </authorList>
    </citation>
    <scope>NUCLEOTIDE SEQUENCE [LARGE SCALE GENOMIC DNA]</scope>
    <source>
        <strain evidence="1 2">INRA-310</strain>
    </source>
</reference>
<dbReference type="VEuPathDB" id="FungiDB:PPTG_23659"/>